<dbReference type="GO" id="GO:0000978">
    <property type="term" value="F:RNA polymerase II cis-regulatory region sequence-specific DNA binding"/>
    <property type="evidence" value="ECO:0007669"/>
    <property type="project" value="TreeGrafter"/>
</dbReference>
<dbReference type="SUPFAM" id="SSF46689">
    <property type="entry name" value="Homeodomain-like"/>
    <property type="match status" value="1"/>
</dbReference>
<keyword evidence="5 6" id="KW-0539">Nucleus</keyword>
<evidence type="ECO:0000259" key="9">
    <source>
        <dbReference type="PROSITE" id="PS50071"/>
    </source>
</evidence>
<dbReference type="InterPro" id="IPR001356">
    <property type="entry name" value="HD"/>
</dbReference>
<dbReference type="PANTHER" id="PTHR45793:SF5">
    <property type="entry name" value="HOMEOTIC PROTEIN OCELLILESS"/>
    <property type="match status" value="1"/>
</dbReference>
<dbReference type="GO" id="GO:0000981">
    <property type="term" value="F:DNA-binding transcription factor activity, RNA polymerase II-specific"/>
    <property type="evidence" value="ECO:0007669"/>
    <property type="project" value="InterPro"/>
</dbReference>
<name>A0A811LNH8_9BILA</name>
<evidence type="ECO:0000256" key="7">
    <source>
        <dbReference type="RuleBase" id="RU000682"/>
    </source>
</evidence>
<dbReference type="CDD" id="cd00086">
    <property type="entry name" value="homeodomain"/>
    <property type="match status" value="1"/>
</dbReference>
<organism evidence="10 11">
    <name type="scientific">Bursaphelenchus okinawaensis</name>
    <dbReference type="NCBI Taxonomy" id="465554"/>
    <lineage>
        <taxon>Eukaryota</taxon>
        <taxon>Metazoa</taxon>
        <taxon>Ecdysozoa</taxon>
        <taxon>Nematoda</taxon>
        <taxon>Chromadorea</taxon>
        <taxon>Rhabditida</taxon>
        <taxon>Tylenchina</taxon>
        <taxon>Tylenchomorpha</taxon>
        <taxon>Aphelenchoidea</taxon>
        <taxon>Aphelenchoididae</taxon>
        <taxon>Bursaphelenchus</taxon>
    </lineage>
</organism>
<evidence type="ECO:0000256" key="4">
    <source>
        <dbReference type="ARBA" id="ARBA00023155"/>
    </source>
</evidence>
<evidence type="ECO:0000256" key="8">
    <source>
        <dbReference type="SAM" id="MobiDB-lite"/>
    </source>
</evidence>
<dbReference type="PROSITE" id="PS00027">
    <property type="entry name" value="HOMEOBOX_1"/>
    <property type="match status" value="1"/>
</dbReference>
<evidence type="ECO:0000256" key="3">
    <source>
        <dbReference type="ARBA" id="ARBA00023125"/>
    </source>
</evidence>
<dbReference type="Proteomes" id="UP000614601">
    <property type="component" value="Unassembled WGS sequence"/>
</dbReference>
<sequence>MIQPFQSDLVGTQFAFGGYGGYSNPSPHDYKSTPPPGKRERTKFSQTQINCLENWFASCEYPQAQMREKIAQELHLTDVKVQVWFKNRRAKKRQKKKFEDEVMKRRESSEEANNNSLSSLVNPIVTSAVSAGSASSANSIETTEDDTKYIPGLQHNIMSSQIDPLPAASSMPMLALTPTLTDMSSIKLENFGNETLLTDTSMGITPSFSSVSNPLQPAGTPGLNGSAVNWMNYPNLFNPYSTQLGFPPYYQSAATVNPYDYNTLGTATPNYYMNTSRSDLSKF</sequence>
<dbReference type="Proteomes" id="UP000783686">
    <property type="component" value="Unassembled WGS sequence"/>
</dbReference>
<protein>
    <recommendedName>
        <fullName evidence="9">Homeobox domain-containing protein</fullName>
    </recommendedName>
</protein>
<feature type="DNA-binding region" description="Homeobox" evidence="6">
    <location>
        <begin position="37"/>
        <end position="96"/>
    </location>
</feature>
<gene>
    <name evidence="10" type="ORF">BOKJ2_LOCUS13689</name>
</gene>
<feature type="region of interest" description="Disordered" evidence="8">
    <location>
        <begin position="21"/>
        <end position="41"/>
    </location>
</feature>
<accession>A0A811LNH8</accession>
<evidence type="ECO:0000256" key="6">
    <source>
        <dbReference type="PROSITE-ProRule" id="PRU00108"/>
    </source>
</evidence>
<evidence type="ECO:0000256" key="5">
    <source>
        <dbReference type="ARBA" id="ARBA00023242"/>
    </source>
</evidence>
<comment type="subcellular location">
    <subcellularLocation>
        <location evidence="1 6 7">Nucleus</location>
    </subcellularLocation>
</comment>
<keyword evidence="2" id="KW-0217">Developmental protein</keyword>
<dbReference type="EMBL" id="CAJFDH010000006">
    <property type="protein sequence ID" value="CAD5229630.1"/>
    <property type="molecule type" value="Genomic_DNA"/>
</dbReference>
<dbReference type="PROSITE" id="PS50071">
    <property type="entry name" value="HOMEOBOX_2"/>
    <property type="match status" value="1"/>
</dbReference>
<evidence type="ECO:0000256" key="2">
    <source>
        <dbReference type="ARBA" id="ARBA00022473"/>
    </source>
</evidence>
<dbReference type="EMBL" id="CAJFCW020000006">
    <property type="protein sequence ID" value="CAG9127116.1"/>
    <property type="molecule type" value="Genomic_DNA"/>
</dbReference>
<keyword evidence="11" id="KW-1185">Reference proteome</keyword>
<dbReference type="PANTHER" id="PTHR45793">
    <property type="entry name" value="HOMEOBOX PROTEIN"/>
    <property type="match status" value="1"/>
</dbReference>
<dbReference type="AlphaFoldDB" id="A0A811LNH8"/>
<dbReference type="Pfam" id="PF00046">
    <property type="entry name" value="Homeodomain"/>
    <property type="match status" value="1"/>
</dbReference>
<feature type="compositionally biased region" description="Basic and acidic residues" evidence="8">
    <location>
        <begin position="97"/>
        <end position="109"/>
    </location>
</feature>
<keyword evidence="4 6" id="KW-0371">Homeobox</keyword>
<dbReference type="OrthoDB" id="5865230at2759"/>
<evidence type="ECO:0000313" key="11">
    <source>
        <dbReference type="Proteomes" id="UP000614601"/>
    </source>
</evidence>
<keyword evidence="3 6" id="KW-0238">DNA-binding</keyword>
<evidence type="ECO:0000313" key="10">
    <source>
        <dbReference type="EMBL" id="CAD5229630.1"/>
    </source>
</evidence>
<evidence type="ECO:0000256" key="1">
    <source>
        <dbReference type="ARBA" id="ARBA00004123"/>
    </source>
</evidence>
<feature type="domain" description="Homeobox" evidence="9">
    <location>
        <begin position="35"/>
        <end position="95"/>
    </location>
</feature>
<reference evidence="10" key="1">
    <citation type="submission" date="2020-09" db="EMBL/GenBank/DDBJ databases">
        <authorList>
            <person name="Kikuchi T."/>
        </authorList>
    </citation>
    <scope>NUCLEOTIDE SEQUENCE</scope>
    <source>
        <strain evidence="10">SH1</strain>
    </source>
</reference>
<dbReference type="Gene3D" id="1.10.10.60">
    <property type="entry name" value="Homeodomain-like"/>
    <property type="match status" value="1"/>
</dbReference>
<dbReference type="GO" id="GO:0005634">
    <property type="term" value="C:nucleus"/>
    <property type="evidence" value="ECO:0007669"/>
    <property type="project" value="UniProtKB-SubCell"/>
</dbReference>
<comment type="caution">
    <text evidence="10">The sequence shown here is derived from an EMBL/GenBank/DDBJ whole genome shotgun (WGS) entry which is preliminary data.</text>
</comment>
<dbReference type="InterPro" id="IPR017970">
    <property type="entry name" value="Homeobox_CS"/>
</dbReference>
<dbReference type="InterPro" id="IPR009057">
    <property type="entry name" value="Homeodomain-like_sf"/>
</dbReference>
<dbReference type="SMART" id="SM00389">
    <property type="entry name" value="HOX"/>
    <property type="match status" value="1"/>
</dbReference>
<feature type="region of interest" description="Disordered" evidence="8">
    <location>
        <begin position="95"/>
        <end position="116"/>
    </location>
</feature>
<proteinExistence type="predicted"/>